<keyword evidence="2" id="KW-1185">Reference proteome</keyword>
<evidence type="ECO:0000313" key="1">
    <source>
        <dbReference type="EMBL" id="MSS44880.1"/>
    </source>
</evidence>
<gene>
    <name evidence="1" type="ORF">FYJ43_02170</name>
</gene>
<reference evidence="1 2" key="1">
    <citation type="submission" date="2019-08" db="EMBL/GenBank/DDBJ databases">
        <title>In-depth cultivation of the pig gut microbiome towards novel bacterial diversity and tailored functional studies.</title>
        <authorList>
            <person name="Wylensek D."/>
            <person name="Hitch T.C.A."/>
            <person name="Clavel T."/>
        </authorList>
    </citation>
    <scope>NUCLEOTIDE SEQUENCE [LARGE SCALE GENOMIC DNA]</scope>
    <source>
        <strain evidence="1 2">WCA-380-WT-3A</strain>
    </source>
</reference>
<dbReference type="EMBL" id="VUMG01000001">
    <property type="protein sequence ID" value="MSS44880.1"/>
    <property type="molecule type" value="Genomic_DNA"/>
</dbReference>
<dbReference type="AlphaFoldDB" id="A0A7K0J4L7"/>
<dbReference type="Proteomes" id="UP000466104">
    <property type="component" value="Unassembled WGS sequence"/>
</dbReference>
<name>A0A7K0J4L7_9ACTN</name>
<proteinExistence type="predicted"/>
<organism evidence="1 2">
    <name type="scientific">Cutibacterium porci</name>
    <dbReference type="NCBI Taxonomy" id="2605781"/>
    <lineage>
        <taxon>Bacteria</taxon>
        <taxon>Bacillati</taxon>
        <taxon>Actinomycetota</taxon>
        <taxon>Actinomycetes</taxon>
        <taxon>Propionibacteriales</taxon>
        <taxon>Propionibacteriaceae</taxon>
        <taxon>Cutibacterium</taxon>
    </lineage>
</organism>
<protein>
    <submittedName>
        <fullName evidence="1">Uncharacterized protein</fullName>
    </submittedName>
</protein>
<evidence type="ECO:0000313" key="2">
    <source>
        <dbReference type="Proteomes" id="UP000466104"/>
    </source>
</evidence>
<sequence>MTVYRCWSHPKYQAGRFVSRIRPAGPLQTQLDLALAPQWGNNVSEFVIPRYTRYYEGFVGEQPVKAIEDSDTLDHLPGGGNQILVTDEGLINQWKSPK</sequence>
<comment type="caution">
    <text evidence="1">The sequence shown here is derived from an EMBL/GenBank/DDBJ whole genome shotgun (WGS) entry which is preliminary data.</text>
</comment>
<accession>A0A7K0J4L7</accession>